<evidence type="ECO:0000313" key="4">
    <source>
        <dbReference type="Proteomes" id="UP000061704"/>
    </source>
</evidence>
<dbReference type="SMART" id="SM00992">
    <property type="entry name" value="YccV-like"/>
    <property type="match status" value="1"/>
</dbReference>
<dbReference type="KEGG" id="icp:ICMP_596"/>
<accession>C5WDM5</accession>
<keyword evidence="3" id="KW-0238">DNA-binding</keyword>
<organism evidence="3 4">
    <name type="scientific">Candidatus Ishikawaella capsulata Mpkobe</name>
    <dbReference type="NCBI Taxonomy" id="476281"/>
    <lineage>
        <taxon>Bacteria</taxon>
        <taxon>Pseudomonadati</taxon>
        <taxon>Pseudomonadota</taxon>
        <taxon>Gammaproteobacteria</taxon>
        <taxon>Enterobacterales</taxon>
        <taxon>Enterobacteriaceae</taxon>
        <taxon>Candidatus Ishikawella</taxon>
    </lineage>
</organism>
<evidence type="ECO:0000313" key="3">
    <source>
        <dbReference type="EMBL" id="BAH83431.1"/>
    </source>
</evidence>
<dbReference type="GO" id="GO:0003677">
    <property type="term" value="F:DNA binding"/>
    <property type="evidence" value="ECO:0007669"/>
    <property type="project" value="UniProtKB-UniRule"/>
</dbReference>
<dbReference type="Gene3D" id="2.30.30.390">
    <property type="entry name" value="Hemimethylated DNA-binding domain"/>
    <property type="match status" value="1"/>
</dbReference>
<name>C5WDM5_9ENTR</name>
<dbReference type="InterPro" id="IPR011722">
    <property type="entry name" value="Hemimethylated_DNA-bd_dom"/>
</dbReference>
<reference evidence="3 4" key="1">
    <citation type="journal article" date="2011" name="Genome Biol. Evol.">
        <title>Reductive evolution of bacterial genome in insect gut environment.</title>
        <authorList>
            <person name="Nikoh N."/>
            <person name="Hosokawa T."/>
            <person name="Ohshima K."/>
            <person name="Hattori M."/>
            <person name="Fukatsu T."/>
        </authorList>
    </citation>
    <scope>NUCLEOTIDE SEQUENCE [LARGE SCALE GENOMIC DNA]</scope>
    <source>
        <strain evidence="3 4">Mpkobe</strain>
    </source>
</reference>
<dbReference type="STRING" id="476281.ICMP_596"/>
<feature type="domain" description="Hemimethylated DNA-binding" evidence="2">
    <location>
        <begin position="15"/>
        <end position="112"/>
    </location>
</feature>
<dbReference type="EMBL" id="AP010872">
    <property type="protein sequence ID" value="BAH83431.1"/>
    <property type="molecule type" value="Genomic_DNA"/>
</dbReference>
<keyword evidence="4" id="KW-1185">Reference proteome</keyword>
<dbReference type="HOGENOM" id="CLU_123865_1_0_6"/>
<protein>
    <recommendedName>
        <fullName evidence="1">Heat shock protein HspQ</fullName>
    </recommendedName>
</protein>
<dbReference type="NCBIfam" id="TIGR02097">
    <property type="entry name" value="yccV"/>
    <property type="match status" value="1"/>
</dbReference>
<dbReference type="Proteomes" id="UP000061704">
    <property type="component" value="Chromosome"/>
</dbReference>
<dbReference type="AlphaFoldDB" id="C5WDM5"/>
<dbReference type="NCBIfam" id="NF010729">
    <property type="entry name" value="PRK14129.1"/>
    <property type="match status" value="1"/>
</dbReference>
<dbReference type="InterPro" id="IPR036623">
    <property type="entry name" value="Hemimethylated_DNA-bd_sf"/>
</dbReference>
<dbReference type="Pfam" id="PF08755">
    <property type="entry name" value="YccV-like"/>
    <property type="match status" value="1"/>
</dbReference>
<proteinExistence type="predicted"/>
<sequence>MINVVLLEVMMIFTKFAIGQQVRHKMSGLLGVIIDVDPEYSLTTPKLEEFGVSESLRTDPWYHVIIENYSGEAVYTYVAEVQLYGEVLCEHLDQPSLDELASSIRQQLQEPCLRH</sequence>
<dbReference type="SUPFAM" id="SSF141255">
    <property type="entry name" value="YccV-like"/>
    <property type="match status" value="1"/>
</dbReference>
<gene>
    <name evidence="3" type="primary">yccV</name>
    <name evidence="3" type="ORF">ICMP_596</name>
</gene>
<evidence type="ECO:0000259" key="2">
    <source>
        <dbReference type="SMART" id="SM00992"/>
    </source>
</evidence>
<evidence type="ECO:0000256" key="1">
    <source>
        <dbReference type="NCBIfam" id="TIGR02097"/>
    </source>
</evidence>